<accession>A0A0E9VRX4</accession>
<name>A0A0E9VRX4_ANGAN</name>
<dbReference type="AlphaFoldDB" id="A0A0E9VRX4"/>
<dbReference type="EMBL" id="GBXM01027830">
    <property type="protein sequence ID" value="JAH80747.1"/>
    <property type="molecule type" value="Transcribed_RNA"/>
</dbReference>
<sequence length="53" mass="6021">MRGNGKGMARHWRLVGESYVMADYNTPRESLTALFGQSTTPRVFRQYPTARTG</sequence>
<protein>
    <submittedName>
        <fullName evidence="1">Uncharacterized protein</fullName>
    </submittedName>
</protein>
<proteinExistence type="predicted"/>
<reference evidence="1" key="2">
    <citation type="journal article" date="2015" name="Fish Shellfish Immunol.">
        <title>Early steps in the European eel (Anguilla anguilla)-Vibrio vulnificus interaction in the gills: Role of the RtxA13 toxin.</title>
        <authorList>
            <person name="Callol A."/>
            <person name="Pajuelo D."/>
            <person name="Ebbesson L."/>
            <person name="Teles M."/>
            <person name="MacKenzie S."/>
            <person name="Amaro C."/>
        </authorList>
    </citation>
    <scope>NUCLEOTIDE SEQUENCE</scope>
</reference>
<reference evidence="1" key="1">
    <citation type="submission" date="2014-11" db="EMBL/GenBank/DDBJ databases">
        <authorList>
            <person name="Amaro Gonzalez C."/>
        </authorList>
    </citation>
    <scope>NUCLEOTIDE SEQUENCE</scope>
</reference>
<organism evidence="1">
    <name type="scientific">Anguilla anguilla</name>
    <name type="common">European freshwater eel</name>
    <name type="synonym">Muraena anguilla</name>
    <dbReference type="NCBI Taxonomy" id="7936"/>
    <lineage>
        <taxon>Eukaryota</taxon>
        <taxon>Metazoa</taxon>
        <taxon>Chordata</taxon>
        <taxon>Craniata</taxon>
        <taxon>Vertebrata</taxon>
        <taxon>Euteleostomi</taxon>
        <taxon>Actinopterygii</taxon>
        <taxon>Neopterygii</taxon>
        <taxon>Teleostei</taxon>
        <taxon>Anguilliformes</taxon>
        <taxon>Anguillidae</taxon>
        <taxon>Anguilla</taxon>
    </lineage>
</organism>
<evidence type="ECO:0000313" key="1">
    <source>
        <dbReference type="EMBL" id="JAH80747.1"/>
    </source>
</evidence>